<dbReference type="PIRSF" id="PIRSF006470">
    <property type="entry name" value="DctB"/>
    <property type="match status" value="1"/>
</dbReference>
<dbReference type="Proteomes" id="UP001596015">
    <property type="component" value="Unassembled WGS sequence"/>
</dbReference>
<dbReference type="CDD" id="cd13671">
    <property type="entry name" value="PBP2_TRAP_SBP_like_3"/>
    <property type="match status" value="1"/>
</dbReference>
<evidence type="ECO:0000313" key="4">
    <source>
        <dbReference type="Proteomes" id="UP001596015"/>
    </source>
</evidence>
<dbReference type="InterPro" id="IPR018389">
    <property type="entry name" value="DctP_fam"/>
</dbReference>
<keyword evidence="1 2" id="KW-0732">Signal</keyword>
<evidence type="ECO:0000256" key="1">
    <source>
        <dbReference type="ARBA" id="ARBA00022729"/>
    </source>
</evidence>
<dbReference type="EMBL" id="JBHSEO010000009">
    <property type="protein sequence ID" value="MFC4415198.1"/>
    <property type="molecule type" value="Genomic_DNA"/>
</dbReference>
<comment type="caution">
    <text evidence="3">The sequence shown here is derived from an EMBL/GenBank/DDBJ whole genome shotgun (WGS) entry which is preliminary data.</text>
</comment>
<dbReference type="Gene3D" id="3.40.190.170">
    <property type="entry name" value="Bacterial extracellular solute-binding protein, family 7"/>
    <property type="match status" value="1"/>
</dbReference>
<protein>
    <submittedName>
        <fullName evidence="3">TRAP transporter substrate-binding protein</fullName>
    </submittedName>
</protein>
<dbReference type="Pfam" id="PF03480">
    <property type="entry name" value="DctP"/>
    <property type="match status" value="1"/>
</dbReference>
<dbReference type="RefSeq" id="WP_246942406.1">
    <property type="nucleotide sequence ID" value="NZ_JAKGAK010000022.1"/>
</dbReference>
<dbReference type="InterPro" id="IPR038404">
    <property type="entry name" value="TRAP_DctP_sf"/>
</dbReference>
<accession>A0ABV8X8Q1</accession>
<dbReference type="PANTHER" id="PTHR33376:SF2">
    <property type="entry name" value="DICARBOXYLATE-BINDING PERIPLASMIC PROTEIN"/>
    <property type="match status" value="1"/>
</dbReference>
<feature type="signal peptide" evidence="2">
    <location>
        <begin position="1"/>
        <end position="22"/>
    </location>
</feature>
<dbReference type="InterPro" id="IPR004682">
    <property type="entry name" value="TRAP_DctP"/>
</dbReference>
<dbReference type="PANTHER" id="PTHR33376">
    <property type="match status" value="1"/>
</dbReference>
<organism evidence="3 4">
    <name type="scientific">Chromohalobacter beijerinckii</name>
    <dbReference type="NCBI Taxonomy" id="86179"/>
    <lineage>
        <taxon>Bacteria</taxon>
        <taxon>Pseudomonadati</taxon>
        <taxon>Pseudomonadota</taxon>
        <taxon>Gammaproteobacteria</taxon>
        <taxon>Oceanospirillales</taxon>
        <taxon>Halomonadaceae</taxon>
        <taxon>Chromohalobacter</taxon>
    </lineage>
</organism>
<dbReference type="NCBIfam" id="TIGR00787">
    <property type="entry name" value="dctP"/>
    <property type="match status" value="1"/>
</dbReference>
<evidence type="ECO:0000313" key="3">
    <source>
        <dbReference type="EMBL" id="MFC4415198.1"/>
    </source>
</evidence>
<reference evidence="4" key="1">
    <citation type="journal article" date="2019" name="Int. J. Syst. Evol. Microbiol.">
        <title>The Global Catalogue of Microorganisms (GCM) 10K type strain sequencing project: providing services to taxonomists for standard genome sequencing and annotation.</title>
        <authorList>
            <consortium name="The Broad Institute Genomics Platform"/>
            <consortium name="The Broad Institute Genome Sequencing Center for Infectious Disease"/>
            <person name="Wu L."/>
            <person name="Ma J."/>
        </authorList>
    </citation>
    <scope>NUCLEOTIDE SEQUENCE [LARGE SCALE GENOMIC DNA]</scope>
    <source>
        <strain evidence="4">CCUG 49679</strain>
    </source>
</reference>
<gene>
    <name evidence="3" type="ORF">ACFO0E_02050</name>
</gene>
<keyword evidence="4" id="KW-1185">Reference proteome</keyword>
<dbReference type="NCBIfam" id="NF037995">
    <property type="entry name" value="TRAP_S1"/>
    <property type="match status" value="1"/>
</dbReference>
<proteinExistence type="predicted"/>
<name>A0ABV8X8Q1_9GAMM</name>
<evidence type="ECO:0000256" key="2">
    <source>
        <dbReference type="SAM" id="SignalP"/>
    </source>
</evidence>
<sequence>MRNIKALSALCLGMLAPIAAEALTLKTADSHSENDSTVKALKFMSQELEKSTNGDIKLKIYPNSTLGDGIQVLQQVQRGNVDIARVSALNLSVFNPELGLFSMPYLFEDMDHFERFLESGAAEKTLSSIEDGGNFVGLSYFTNGFRSFYTQNQSILTPEDLEGLKIRVMSNPDSIKMVELLGGQPTPMSFSEVYGALEQGVIDGGETAITGLTNGGLGEVAKAFSLDEHTLIPDVVVVSKKTWDSLDPQQKESLVKAMEKTQDYQHSLYLEDVSESKKIAEKEMGVEFHEVDKQAFKEKAAPMYKELTDAQQGIVKEIESLAK</sequence>
<feature type="chain" id="PRO_5046791840" evidence="2">
    <location>
        <begin position="23"/>
        <end position="323"/>
    </location>
</feature>